<sequence>MRKSVPVLSSLEAKPGNKCVKSSLTGPKPPRGTINNTMAGVGPPTSTSLPPPLHSPSHIHYPEPPSLSIGSVTNDGYLLARKATSILSPSRSDPPQPAP</sequence>
<dbReference type="AlphaFoldDB" id="A0A4Q9PCA9"/>
<evidence type="ECO:0000313" key="3">
    <source>
        <dbReference type="Proteomes" id="UP000292082"/>
    </source>
</evidence>
<dbReference type="EMBL" id="ML145254">
    <property type="protein sequence ID" value="TBU52379.1"/>
    <property type="molecule type" value="Genomic_DNA"/>
</dbReference>
<protein>
    <submittedName>
        <fullName evidence="2">Uncharacterized protein</fullName>
    </submittedName>
</protein>
<organism evidence="2 3">
    <name type="scientific">Dichomitus squalens</name>
    <dbReference type="NCBI Taxonomy" id="114155"/>
    <lineage>
        <taxon>Eukaryota</taxon>
        <taxon>Fungi</taxon>
        <taxon>Dikarya</taxon>
        <taxon>Basidiomycota</taxon>
        <taxon>Agaricomycotina</taxon>
        <taxon>Agaricomycetes</taxon>
        <taxon>Polyporales</taxon>
        <taxon>Polyporaceae</taxon>
        <taxon>Dichomitus</taxon>
    </lineage>
</organism>
<name>A0A4Q9PCA9_9APHY</name>
<proteinExistence type="predicted"/>
<gene>
    <name evidence="2" type="ORF">BD310DRAFT_241934</name>
</gene>
<feature type="region of interest" description="Disordered" evidence="1">
    <location>
        <begin position="16"/>
        <end position="72"/>
    </location>
</feature>
<accession>A0A4Q9PCA9</accession>
<keyword evidence="3" id="KW-1185">Reference proteome</keyword>
<evidence type="ECO:0000313" key="2">
    <source>
        <dbReference type="EMBL" id="TBU52379.1"/>
    </source>
</evidence>
<reference evidence="2 3" key="1">
    <citation type="submission" date="2019-01" db="EMBL/GenBank/DDBJ databases">
        <title>Draft genome sequences of three monokaryotic isolates of the white-rot basidiomycete fungus Dichomitus squalens.</title>
        <authorList>
            <consortium name="DOE Joint Genome Institute"/>
            <person name="Lopez S.C."/>
            <person name="Andreopoulos B."/>
            <person name="Pangilinan J."/>
            <person name="Lipzen A."/>
            <person name="Riley R."/>
            <person name="Ahrendt S."/>
            <person name="Ng V."/>
            <person name="Barry K."/>
            <person name="Daum C."/>
            <person name="Grigoriev I.V."/>
            <person name="Hilden K.S."/>
            <person name="Makela M.R."/>
            <person name="de Vries R.P."/>
        </authorList>
    </citation>
    <scope>NUCLEOTIDE SEQUENCE [LARGE SCALE GENOMIC DNA]</scope>
    <source>
        <strain evidence="2 3">CBS 464.89</strain>
    </source>
</reference>
<dbReference type="Proteomes" id="UP000292082">
    <property type="component" value="Unassembled WGS sequence"/>
</dbReference>
<evidence type="ECO:0000256" key="1">
    <source>
        <dbReference type="SAM" id="MobiDB-lite"/>
    </source>
</evidence>